<dbReference type="InterPro" id="IPR010200">
    <property type="entry name" value="HflC"/>
</dbReference>
<dbReference type="Gene3D" id="3.30.479.30">
    <property type="entry name" value="Band 7 domain"/>
    <property type="match status" value="1"/>
</dbReference>
<comment type="similarity">
    <text evidence="1">Belongs to the band 7/mec-2 family. HflC subfamily.</text>
</comment>
<reference evidence="6" key="1">
    <citation type="submission" date="2018-05" db="EMBL/GenBank/DDBJ databases">
        <authorList>
            <person name="Lanie J.A."/>
            <person name="Ng W.-L."/>
            <person name="Kazmierczak K.M."/>
            <person name="Andrzejewski T.M."/>
            <person name="Davidsen T.M."/>
            <person name="Wayne K.J."/>
            <person name="Tettelin H."/>
            <person name="Glass J.I."/>
            <person name="Rusch D."/>
            <person name="Podicherti R."/>
            <person name="Tsui H.-C.T."/>
            <person name="Winkler M.E."/>
        </authorList>
    </citation>
    <scope>NUCLEOTIDE SEQUENCE</scope>
</reference>
<dbReference type="SMART" id="SM00244">
    <property type="entry name" value="PHB"/>
    <property type="match status" value="1"/>
</dbReference>
<name>A0A382FEQ4_9ZZZZ</name>
<sequence>MKKNHITLTIGAFLVIIFGFMLFTFQVRETEVAIKTQFGKAVLYDEDKADIGPGFRFRLPWPVHEVYIFDKRIQNSEWTFEETGTIEGKPILIKVFVTWKISNALNFYNSFSGDMAKANEVLEGKVRSAQNAVIGTYPFNNLFTTDERDLKLDEIETKMKERVGTDSKDNGIEVIMVGIKRLGIPESVTSAVFERMKAERQARIQEIEAEGERQAKTIKATADLEANKILAQARAEAIQISGEAEAKAAKYYEVFKENPELANFLFNRKALEGLLKENSTLILDPNTPPFNLLTQPNTDKSAE</sequence>
<dbReference type="PANTHER" id="PTHR42911:SF2">
    <property type="entry name" value="PROHIBITIN FAMILY PROTEIN"/>
    <property type="match status" value="1"/>
</dbReference>
<gene>
    <name evidence="6" type="ORF">METZ01_LOCUS214003</name>
</gene>
<feature type="domain" description="Band 7" evidence="5">
    <location>
        <begin position="22"/>
        <end position="196"/>
    </location>
</feature>
<keyword evidence="2 4" id="KW-0812">Transmembrane</keyword>
<protein>
    <recommendedName>
        <fullName evidence="5">Band 7 domain-containing protein</fullName>
    </recommendedName>
</protein>
<dbReference type="InterPro" id="IPR001107">
    <property type="entry name" value="Band_7"/>
</dbReference>
<dbReference type="InterPro" id="IPR036013">
    <property type="entry name" value="Band_7/SPFH_dom_sf"/>
</dbReference>
<evidence type="ECO:0000313" key="6">
    <source>
        <dbReference type="EMBL" id="SVB61149.1"/>
    </source>
</evidence>
<proteinExistence type="inferred from homology"/>
<evidence type="ECO:0000256" key="2">
    <source>
        <dbReference type="ARBA" id="ARBA00022692"/>
    </source>
</evidence>
<evidence type="ECO:0000256" key="1">
    <source>
        <dbReference type="ARBA" id="ARBA00007862"/>
    </source>
</evidence>
<organism evidence="6">
    <name type="scientific">marine metagenome</name>
    <dbReference type="NCBI Taxonomy" id="408172"/>
    <lineage>
        <taxon>unclassified sequences</taxon>
        <taxon>metagenomes</taxon>
        <taxon>ecological metagenomes</taxon>
    </lineage>
</organism>
<dbReference type="EMBL" id="UINC01049409">
    <property type="protein sequence ID" value="SVB61149.1"/>
    <property type="molecule type" value="Genomic_DNA"/>
</dbReference>
<evidence type="ECO:0000256" key="3">
    <source>
        <dbReference type="ARBA" id="ARBA00022989"/>
    </source>
</evidence>
<dbReference type="AlphaFoldDB" id="A0A382FEQ4"/>
<dbReference type="Pfam" id="PF01145">
    <property type="entry name" value="Band_7"/>
    <property type="match status" value="1"/>
</dbReference>
<keyword evidence="4" id="KW-0472">Membrane</keyword>
<dbReference type="SUPFAM" id="SSF117892">
    <property type="entry name" value="Band 7/SPFH domain"/>
    <property type="match status" value="1"/>
</dbReference>
<dbReference type="PANTHER" id="PTHR42911">
    <property type="entry name" value="MODULATOR OF FTSH PROTEASE HFLC"/>
    <property type="match status" value="1"/>
</dbReference>
<keyword evidence="3 4" id="KW-1133">Transmembrane helix</keyword>
<dbReference type="PIRSF" id="PIRSF005651">
    <property type="entry name" value="HflC"/>
    <property type="match status" value="1"/>
</dbReference>
<feature type="transmembrane region" description="Helical" evidence="4">
    <location>
        <begin position="6"/>
        <end position="25"/>
    </location>
</feature>
<evidence type="ECO:0000259" key="5">
    <source>
        <dbReference type="SMART" id="SM00244"/>
    </source>
</evidence>
<evidence type="ECO:0000256" key="4">
    <source>
        <dbReference type="SAM" id="Phobius"/>
    </source>
</evidence>
<dbReference type="GO" id="GO:0016020">
    <property type="term" value="C:membrane"/>
    <property type="evidence" value="ECO:0007669"/>
    <property type="project" value="InterPro"/>
</dbReference>
<accession>A0A382FEQ4</accession>
<dbReference type="CDD" id="cd03405">
    <property type="entry name" value="SPFH_HflC"/>
    <property type="match status" value="1"/>
</dbReference>